<feature type="transmembrane region" description="Helical" evidence="14">
    <location>
        <begin position="186"/>
        <end position="207"/>
    </location>
</feature>
<dbReference type="EMBL" id="JAGSND010000002">
    <property type="protein sequence ID" value="MBR0597182.1"/>
    <property type="molecule type" value="Genomic_DNA"/>
</dbReference>
<evidence type="ECO:0000256" key="9">
    <source>
        <dbReference type="ARBA" id="ARBA00022777"/>
    </source>
</evidence>
<dbReference type="Proteomes" id="UP000675664">
    <property type="component" value="Unassembled WGS sequence"/>
</dbReference>
<sequence>MKNKIAFRLILYFSATLLLFSISIGSVFMMLFKVHTIELQKSELENRATTIAATVSELLNDTRNNPGMRMGMMSGGQGGYMAYLRFLDDIAMADVWIVDENLELITIGHMGIQSFNYADLPKDAETVVKEVFQGSTTFSEGFSDLLETPTLTVGTPIQQDGKVIGALLLHSPVNGIHDAIDQGFQILAISVSIALVLSIILSILLAISFTRPLKKMKNSTVQLAGGDYSVKTGVHSKDEIGALASAIDTLSEQLEVASKESDHLMKLRRDFVANISHELRTPVTVIRGSLEALCDEVVVDSEQIKNYYRQMLNESIFLQRLVDDLLDLSRLQNIDFKIEMQELNLCDVLNDVVRSARNIASGKNIEIQYKQDSLLCMVVGDYGRIRQMLMIILDNAIKFSSENSMVSISLQNREISIRDSGVGIPQEDLPFIFDRFYKSKSEQNKNGTGLGLSIAKQIAERHHIQVSVNSSQIVGTEFRFRF</sequence>
<comment type="catalytic activity">
    <reaction evidence="1">
        <text>ATP + protein L-histidine = ADP + protein N-phospho-L-histidine.</text>
        <dbReference type="EC" id="2.7.13.3"/>
    </reaction>
</comment>
<dbReference type="GO" id="GO:0005886">
    <property type="term" value="C:plasma membrane"/>
    <property type="evidence" value="ECO:0007669"/>
    <property type="project" value="UniProtKB-SubCell"/>
</dbReference>
<accession>A0A8J7VY12</accession>
<keyword evidence="12" id="KW-0902">Two-component regulatory system</keyword>
<dbReference type="PANTHER" id="PTHR45528:SF1">
    <property type="entry name" value="SENSOR HISTIDINE KINASE CPXA"/>
    <property type="match status" value="1"/>
</dbReference>
<dbReference type="FunFam" id="1.10.287.130:FF:000001">
    <property type="entry name" value="Two-component sensor histidine kinase"/>
    <property type="match status" value="1"/>
</dbReference>
<dbReference type="PANTHER" id="PTHR45528">
    <property type="entry name" value="SENSOR HISTIDINE KINASE CPXA"/>
    <property type="match status" value="1"/>
</dbReference>
<evidence type="ECO:0000256" key="3">
    <source>
        <dbReference type="ARBA" id="ARBA00012438"/>
    </source>
</evidence>
<dbReference type="GO" id="GO:0005524">
    <property type="term" value="F:ATP binding"/>
    <property type="evidence" value="ECO:0007669"/>
    <property type="project" value="UniProtKB-KW"/>
</dbReference>
<dbReference type="PRINTS" id="PR00344">
    <property type="entry name" value="BCTRLSENSOR"/>
</dbReference>
<dbReference type="InterPro" id="IPR005467">
    <property type="entry name" value="His_kinase_dom"/>
</dbReference>
<protein>
    <recommendedName>
        <fullName evidence="3">histidine kinase</fullName>
        <ecNumber evidence="3">2.7.13.3</ecNumber>
    </recommendedName>
</protein>
<evidence type="ECO:0000256" key="12">
    <source>
        <dbReference type="ARBA" id="ARBA00023012"/>
    </source>
</evidence>
<comment type="subcellular location">
    <subcellularLocation>
        <location evidence="2">Cell membrane</location>
        <topology evidence="2">Multi-pass membrane protein</topology>
    </subcellularLocation>
</comment>
<dbReference type="InterPro" id="IPR003594">
    <property type="entry name" value="HATPase_dom"/>
</dbReference>
<dbReference type="InterPro" id="IPR036097">
    <property type="entry name" value="HisK_dim/P_sf"/>
</dbReference>
<keyword evidence="7 14" id="KW-0812">Transmembrane</keyword>
<feature type="domain" description="Histidine kinase" evidence="15">
    <location>
        <begin position="274"/>
        <end position="482"/>
    </location>
</feature>
<dbReference type="GO" id="GO:0000155">
    <property type="term" value="F:phosphorelay sensor kinase activity"/>
    <property type="evidence" value="ECO:0007669"/>
    <property type="project" value="InterPro"/>
</dbReference>
<keyword evidence="11 14" id="KW-1133">Transmembrane helix</keyword>
<dbReference type="SUPFAM" id="SSF47384">
    <property type="entry name" value="Homodimeric domain of signal transducing histidine kinase"/>
    <property type="match status" value="1"/>
</dbReference>
<dbReference type="InterPro" id="IPR003661">
    <property type="entry name" value="HisK_dim/P_dom"/>
</dbReference>
<dbReference type="SMART" id="SM00387">
    <property type="entry name" value="HATPase_c"/>
    <property type="match status" value="1"/>
</dbReference>
<dbReference type="CDD" id="cd06225">
    <property type="entry name" value="HAMP"/>
    <property type="match status" value="1"/>
</dbReference>
<evidence type="ECO:0000256" key="8">
    <source>
        <dbReference type="ARBA" id="ARBA00022741"/>
    </source>
</evidence>
<evidence type="ECO:0000256" key="10">
    <source>
        <dbReference type="ARBA" id="ARBA00022840"/>
    </source>
</evidence>
<dbReference type="CDD" id="cd00082">
    <property type="entry name" value="HisKA"/>
    <property type="match status" value="1"/>
</dbReference>
<evidence type="ECO:0000313" key="17">
    <source>
        <dbReference type="EMBL" id="MBR0597182.1"/>
    </source>
</evidence>
<evidence type="ECO:0000256" key="6">
    <source>
        <dbReference type="ARBA" id="ARBA00022679"/>
    </source>
</evidence>
<dbReference type="PROSITE" id="PS50109">
    <property type="entry name" value="HIS_KIN"/>
    <property type="match status" value="1"/>
</dbReference>
<keyword evidence="10" id="KW-0067">ATP-binding</keyword>
<keyword evidence="8" id="KW-0547">Nucleotide-binding</keyword>
<dbReference type="InterPro" id="IPR004358">
    <property type="entry name" value="Sig_transdc_His_kin-like_C"/>
</dbReference>
<dbReference type="SUPFAM" id="SSF158472">
    <property type="entry name" value="HAMP domain-like"/>
    <property type="match status" value="1"/>
</dbReference>
<evidence type="ECO:0000256" key="2">
    <source>
        <dbReference type="ARBA" id="ARBA00004651"/>
    </source>
</evidence>
<organism evidence="17 18">
    <name type="scientific">Sinanaerobacter chloroacetimidivorans</name>
    <dbReference type="NCBI Taxonomy" id="2818044"/>
    <lineage>
        <taxon>Bacteria</taxon>
        <taxon>Bacillati</taxon>
        <taxon>Bacillota</taxon>
        <taxon>Clostridia</taxon>
        <taxon>Peptostreptococcales</taxon>
        <taxon>Anaerovoracaceae</taxon>
        <taxon>Sinanaerobacter</taxon>
    </lineage>
</organism>
<evidence type="ECO:0000256" key="11">
    <source>
        <dbReference type="ARBA" id="ARBA00022989"/>
    </source>
</evidence>
<keyword evidence="5" id="KW-0597">Phosphoprotein</keyword>
<dbReference type="EC" id="2.7.13.3" evidence="3"/>
<dbReference type="InterPro" id="IPR003660">
    <property type="entry name" value="HAMP_dom"/>
</dbReference>
<gene>
    <name evidence="17" type="ORF">KCX82_04800</name>
</gene>
<evidence type="ECO:0000256" key="14">
    <source>
        <dbReference type="SAM" id="Phobius"/>
    </source>
</evidence>
<feature type="transmembrane region" description="Helical" evidence="14">
    <location>
        <begin position="9"/>
        <end position="32"/>
    </location>
</feature>
<comment type="caution">
    <text evidence="17">The sequence shown here is derived from an EMBL/GenBank/DDBJ whole genome shotgun (WGS) entry which is preliminary data.</text>
</comment>
<keyword evidence="9" id="KW-0418">Kinase</keyword>
<evidence type="ECO:0000256" key="4">
    <source>
        <dbReference type="ARBA" id="ARBA00022475"/>
    </source>
</evidence>
<dbReference type="SUPFAM" id="SSF55874">
    <property type="entry name" value="ATPase domain of HSP90 chaperone/DNA topoisomerase II/histidine kinase"/>
    <property type="match status" value="1"/>
</dbReference>
<dbReference type="RefSeq" id="WP_227017310.1">
    <property type="nucleotide sequence ID" value="NZ_JAGSND010000002.1"/>
</dbReference>
<keyword evidence="13 14" id="KW-0472">Membrane</keyword>
<evidence type="ECO:0000259" key="15">
    <source>
        <dbReference type="PROSITE" id="PS50109"/>
    </source>
</evidence>
<dbReference type="SMART" id="SM00304">
    <property type="entry name" value="HAMP"/>
    <property type="match status" value="1"/>
</dbReference>
<dbReference type="SMART" id="SM00388">
    <property type="entry name" value="HisKA"/>
    <property type="match status" value="1"/>
</dbReference>
<reference evidence="17" key="1">
    <citation type="submission" date="2021-04" db="EMBL/GenBank/DDBJ databases">
        <title>Sinoanaerobacter chloroacetimidivorans sp. nov., an obligate anaerobic bacterium isolated from anaerobic sludge.</title>
        <authorList>
            <person name="Bao Y."/>
        </authorList>
    </citation>
    <scope>NUCLEOTIDE SEQUENCE</scope>
    <source>
        <strain evidence="17">BAD-6</strain>
    </source>
</reference>
<dbReference type="Gene3D" id="3.30.565.10">
    <property type="entry name" value="Histidine kinase-like ATPase, C-terminal domain"/>
    <property type="match status" value="1"/>
</dbReference>
<evidence type="ECO:0000256" key="5">
    <source>
        <dbReference type="ARBA" id="ARBA00022553"/>
    </source>
</evidence>
<evidence type="ECO:0000256" key="1">
    <source>
        <dbReference type="ARBA" id="ARBA00000085"/>
    </source>
</evidence>
<dbReference type="InterPro" id="IPR036890">
    <property type="entry name" value="HATPase_C_sf"/>
</dbReference>
<dbReference type="PROSITE" id="PS50885">
    <property type="entry name" value="HAMP"/>
    <property type="match status" value="1"/>
</dbReference>
<keyword evidence="4" id="KW-1003">Cell membrane</keyword>
<keyword evidence="18" id="KW-1185">Reference proteome</keyword>
<evidence type="ECO:0000259" key="16">
    <source>
        <dbReference type="PROSITE" id="PS50885"/>
    </source>
</evidence>
<dbReference type="Pfam" id="PF00672">
    <property type="entry name" value="HAMP"/>
    <property type="match status" value="1"/>
</dbReference>
<name>A0A8J7VY12_9FIRM</name>
<evidence type="ECO:0000313" key="18">
    <source>
        <dbReference type="Proteomes" id="UP000675664"/>
    </source>
</evidence>
<proteinExistence type="predicted"/>
<keyword evidence="6" id="KW-0808">Transferase</keyword>
<dbReference type="Pfam" id="PF00512">
    <property type="entry name" value="HisKA"/>
    <property type="match status" value="1"/>
</dbReference>
<dbReference type="InterPro" id="IPR050398">
    <property type="entry name" value="HssS/ArlS-like"/>
</dbReference>
<reference evidence="17" key="2">
    <citation type="submission" date="2021-04" db="EMBL/GenBank/DDBJ databases">
        <authorList>
            <person name="Liu J."/>
        </authorList>
    </citation>
    <scope>NUCLEOTIDE SEQUENCE</scope>
    <source>
        <strain evidence="17">BAD-6</strain>
    </source>
</reference>
<evidence type="ECO:0000256" key="13">
    <source>
        <dbReference type="ARBA" id="ARBA00023136"/>
    </source>
</evidence>
<dbReference type="CDD" id="cd00075">
    <property type="entry name" value="HATPase"/>
    <property type="match status" value="1"/>
</dbReference>
<dbReference type="Gene3D" id="6.10.340.10">
    <property type="match status" value="1"/>
</dbReference>
<dbReference type="AlphaFoldDB" id="A0A8J7VY12"/>
<dbReference type="Gene3D" id="1.10.287.130">
    <property type="match status" value="1"/>
</dbReference>
<feature type="domain" description="HAMP" evidence="16">
    <location>
        <begin position="207"/>
        <end position="259"/>
    </location>
</feature>
<evidence type="ECO:0000256" key="7">
    <source>
        <dbReference type="ARBA" id="ARBA00022692"/>
    </source>
</evidence>
<dbReference type="Pfam" id="PF02518">
    <property type="entry name" value="HATPase_c"/>
    <property type="match status" value="1"/>
</dbReference>